<dbReference type="RefSeq" id="WP_245642089.1">
    <property type="nucleotide sequence ID" value="NZ_BAQB01000091.1"/>
</dbReference>
<dbReference type="PANTHER" id="PTHR20941:SF1">
    <property type="entry name" value="FOLIC ACID SYNTHESIS PROTEIN FOL1"/>
    <property type="match status" value="1"/>
</dbReference>
<evidence type="ECO:0000256" key="5">
    <source>
        <dbReference type="ARBA" id="ARBA00022679"/>
    </source>
</evidence>
<dbReference type="InterPro" id="IPR000489">
    <property type="entry name" value="Pterin-binding_dom"/>
</dbReference>
<sequence>MAEVSWTAFLKGRSYPALMGIVNVTPDSFSDGGRFVAPERAIAHGAALLTAGADILDIGAESTRPGYKPVSAEEEWQRLEAVIHGLSAYDVRLSVDTMKAEVAQKALRAGAHIINDVWGLQADPDMARVAAEHDALVVAMHNRDRVEADLDIRAEWRRFFDLTLEVAQKAGMSSSRIALDPGVGFGKTQQQNVQAIRDIPYLKAEYGLPVLLGASRKSVLGWITGQPADARLAATLSAHLYGVGQGADIVRVHDVREHADAFMTWHIMKERYGEAE</sequence>
<dbReference type="PANTHER" id="PTHR20941">
    <property type="entry name" value="FOLATE SYNTHESIS PROTEINS"/>
    <property type="match status" value="1"/>
</dbReference>
<evidence type="ECO:0000256" key="2">
    <source>
        <dbReference type="ARBA" id="ARBA00001946"/>
    </source>
</evidence>
<keyword evidence="7 9" id="KW-0460">Magnesium</keyword>
<evidence type="ECO:0000256" key="6">
    <source>
        <dbReference type="ARBA" id="ARBA00022723"/>
    </source>
</evidence>
<accession>A0ABQ0QL87</accession>
<dbReference type="InterPro" id="IPR006390">
    <property type="entry name" value="DHP_synth_dom"/>
</dbReference>
<evidence type="ECO:0000259" key="10">
    <source>
        <dbReference type="PROSITE" id="PS50972"/>
    </source>
</evidence>
<keyword evidence="6 9" id="KW-0479">Metal-binding</keyword>
<feature type="domain" description="Pterin-binding" evidence="10">
    <location>
        <begin position="16"/>
        <end position="263"/>
    </location>
</feature>
<dbReference type="CDD" id="cd00739">
    <property type="entry name" value="DHPS"/>
    <property type="match status" value="1"/>
</dbReference>
<comment type="function">
    <text evidence="9">Catalyzes the condensation of para-aminobenzoate (pABA) with 6-hydroxymethyl-7,8-dihydropterin diphosphate (DHPt-PP) to form 7,8-dihydropteroate (H2Pte), the immediate precursor of folate derivatives.</text>
</comment>
<comment type="catalytic activity">
    <reaction evidence="1">
        <text>(7,8-dihydropterin-6-yl)methyl diphosphate + 4-aminobenzoate = 7,8-dihydropteroate + diphosphate</text>
        <dbReference type="Rhea" id="RHEA:19949"/>
        <dbReference type="ChEBI" id="CHEBI:17836"/>
        <dbReference type="ChEBI" id="CHEBI:17839"/>
        <dbReference type="ChEBI" id="CHEBI:33019"/>
        <dbReference type="ChEBI" id="CHEBI:72950"/>
        <dbReference type="EC" id="2.5.1.15"/>
    </reaction>
</comment>
<name>A0ABQ0QL87_9PROT</name>
<dbReference type="NCBIfam" id="TIGR01496">
    <property type="entry name" value="DHPS"/>
    <property type="match status" value="1"/>
</dbReference>
<evidence type="ECO:0000313" key="12">
    <source>
        <dbReference type="Proteomes" id="UP001062443"/>
    </source>
</evidence>
<dbReference type="PROSITE" id="PS00792">
    <property type="entry name" value="DHPS_1"/>
    <property type="match status" value="1"/>
</dbReference>
<evidence type="ECO:0000256" key="7">
    <source>
        <dbReference type="ARBA" id="ARBA00022842"/>
    </source>
</evidence>
<dbReference type="EMBL" id="BAQB01000091">
    <property type="protein sequence ID" value="GBR49080.1"/>
    <property type="molecule type" value="Genomic_DNA"/>
</dbReference>
<comment type="pathway">
    <text evidence="3 9">Cofactor biosynthesis; tetrahydrofolate biosynthesis; 7,8-dihydrofolate from 2-amino-4-hydroxy-6-hydroxymethyl-7,8-dihydropteridine diphosphate and 4-aminobenzoate: step 1/2.</text>
</comment>
<evidence type="ECO:0000256" key="8">
    <source>
        <dbReference type="ARBA" id="ARBA00022909"/>
    </source>
</evidence>
<organism evidence="11 12">
    <name type="scientific">Neokomagataea tanensis NBRC 106556</name>
    <dbReference type="NCBI Taxonomy" id="1223519"/>
    <lineage>
        <taxon>Bacteria</taxon>
        <taxon>Pseudomonadati</taxon>
        <taxon>Pseudomonadota</taxon>
        <taxon>Alphaproteobacteria</taxon>
        <taxon>Acetobacterales</taxon>
        <taxon>Acetobacteraceae</taxon>
        <taxon>Neokomagataea</taxon>
    </lineage>
</organism>
<keyword evidence="8 9" id="KW-0289">Folate biosynthesis</keyword>
<keyword evidence="12" id="KW-1185">Reference proteome</keyword>
<dbReference type="Pfam" id="PF00809">
    <property type="entry name" value="Pterin_bind"/>
    <property type="match status" value="1"/>
</dbReference>
<proteinExistence type="inferred from homology"/>
<comment type="similarity">
    <text evidence="9">Belongs to the DHPS family.</text>
</comment>
<dbReference type="InterPro" id="IPR045031">
    <property type="entry name" value="DHP_synth-like"/>
</dbReference>
<reference evidence="11" key="1">
    <citation type="submission" date="2013-04" db="EMBL/GenBank/DDBJ databases">
        <title>The genome sequencing project of 58 acetic acid bacteria.</title>
        <authorList>
            <person name="Okamoto-Kainuma A."/>
            <person name="Ishikawa M."/>
            <person name="Umino S."/>
            <person name="Koizumi Y."/>
            <person name="Shiwa Y."/>
            <person name="Yoshikawa H."/>
            <person name="Matsutani M."/>
            <person name="Matsushita K."/>
        </authorList>
    </citation>
    <scope>NUCLEOTIDE SEQUENCE</scope>
    <source>
        <strain evidence="11">NBRC 106556</strain>
    </source>
</reference>
<dbReference type="Proteomes" id="UP001062443">
    <property type="component" value="Unassembled WGS sequence"/>
</dbReference>
<keyword evidence="5 9" id="KW-0808">Transferase</keyword>
<dbReference type="SUPFAM" id="SSF51717">
    <property type="entry name" value="Dihydropteroate synthetase-like"/>
    <property type="match status" value="1"/>
</dbReference>
<protein>
    <recommendedName>
        <fullName evidence="4 9">Dihydropteroate synthase</fullName>
        <shortName evidence="9">DHPS</shortName>
        <ecNumber evidence="4 9">2.5.1.15</ecNumber>
    </recommendedName>
    <alternativeName>
        <fullName evidence="9">Dihydropteroate pyrophosphorylase</fullName>
    </alternativeName>
</protein>
<comment type="caution">
    <text evidence="11">The sequence shown here is derived from an EMBL/GenBank/DDBJ whole genome shotgun (WGS) entry which is preliminary data.</text>
</comment>
<evidence type="ECO:0000256" key="9">
    <source>
        <dbReference type="RuleBase" id="RU361205"/>
    </source>
</evidence>
<dbReference type="EC" id="2.5.1.15" evidence="4 9"/>
<dbReference type="InterPro" id="IPR011005">
    <property type="entry name" value="Dihydropteroate_synth-like_sf"/>
</dbReference>
<comment type="cofactor">
    <cofactor evidence="2 9">
        <name>Mg(2+)</name>
        <dbReference type="ChEBI" id="CHEBI:18420"/>
    </cofactor>
</comment>
<dbReference type="PROSITE" id="PS00793">
    <property type="entry name" value="DHPS_2"/>
    <property type="match status" value="1"/>
</dbReference>
<gene>
    <name evidence="11" type="ORF">AA106556_1934</name>
</gene>
<evidence type="ECO:0000256" key="3">
    <source>
        <dbReference type="ARBA" id="ARBA00004763"/>
    </source>
</evidence>
<evidence type="ECO:0000256" key="4">
    <source>
        <dbReference type="ARBA" id="ARBA00012458"/>
    </source>
</evidence>
<evidence type="ECO:0000256" key="1">
    <source>
        <dbReference type="ARBA" id="ARBA00000012"/>
    </source>
</evidence>
<evidence type="ECO:0000313" key="11">
    <source>
        <dbReference type="EMBL" id="GBR49080.1"/>
    </source>
</evidence>
<dbReference type="Gene3D" id="3.20.20.20">
    <property type="entry name" value="Dihydropteroate synthase-like"/>
    <property type="match status" value="1"/>
</dbReference>
<dbReference type="PROSITE" id="PS50972">
    <property type="entry name" value="PTERIN_BINDING"/>
    <property type="match status" value="1"/>
</dbReference>